<dbReference type="PANTHER" id="PTHR35186:SF4">
    <property type="entry name" value="PRION-INHIBITION AND PROPAGATION HELO DOMAIN-CONTAINING PROTEIN"/>
    <property type="match status" value="1"/>
</dbReference>
<reference evidence="3 4" key="1">
    <citation type="submission" date="2024-06" db="EMBL/GenBank/DDBJ databases">
        <title>Complete genome of Phlyctema vagabunda strain 19-DSS-EL-015.</title>
        <authorList>
            <person name="Fiorenzani C."/>
        </authorList>
    </citation>
    <scope>NUCLEOTIDE SEQUENCE [LARGE SCALE GENOMIC DNA]</scope>
    <source>
        <strain evidence="3 4">19-DSS-EL-015</strain>
    </source>
</reference>
<organism evidence="3 4">
    <name type="scientific">Phlyctema vagabunda</name>
    <dbReference type="NCBI Taxonomy" id="108571"/>
    <lineage>
        <taxon>Eukaryota</taxon>
        <taxon>Fungi</taxon>
        <taxon>Dikarya</taxon>
        <taxon>Ascomycota</taxon>
        <taxon>Pezizomycotina</taxon>
        <taxon>Leotiomycetes</taxon>
        <taxon>Helotiales</taxon>
        <taxon>Dermateaceae</taxon>
        <taxon>Phlyctema</taxon>
    </lineage>
</organism>
<keyword evidence="1" id="KW-0732">Signal</keyword>
<feature type="chain" id="PRO_5045910310" description="DUF7580 domain-containing protein" evidence="1">
    <location>
        <begin position="18"/>
        <end position="571"/>
    </location>
</feature>
<evidence type="ECO:0000256" key="1">
    <source>
        <dbReference type="SAM" id="SignalP"/>
    </source>
</evidence>
<name>A0ABR4PTV9_9HELO</name>
<comment type="caution">
    <text evidence="3">The sequence shown here is derived from an EMBL/GenBank/DDBJ whole genome shotgun (WGS) entry which is preliminary data.</text>
</comment>
<feature type="domain" description="DUF7580" evidence="2">
    <location>
        <begin position="217"/>
        <end position="559"/>
    </location>
</feature>
<keyword evidence="4" id="KW-1185">Reference proteome</keyword>
<dbReference type="EMBL" id="JBFCZG010000001">
    <property type="protein sequence ID" value="KAL3426805.1"/>
    <property type="molecule type" value="Genomic_DNA"/>
</dbReference>
<evidence type="ECO:0000259" key="2">
    <source>
        <dbReference type="Pfam" id="PF24476"/>
    </source>
</evidence>
<evidence type="ECO:0000313" key="3">
    <source>
        <dbReference type="EMBL" id="KAL3426805.1"/>
    </source>
</evidence>
<accession>A0ABR4PTV9</accession>
<dbReference type="Proteomes" id="UP001629113">
    <property type="component" value="Unassembled WGS sequence"/>
</dbReference>
<sequence length="571" mass="65434">MSGIELALALIPLVVTATEHHQKVYHKLKLMSSPKLRDEELEDFLSDLHDEISLLGLTLRCLVDDLTTLPETQRTQLLNHDKVQWRKEEVSIAIKMRLGGDADLAFTDILDRLLRCLDEVVSEKSLRLIHSDLISTPGLFRKLEAFRENLIEGGNVRDLRFHFQFTNKAERRRKNIKKISKYNKKLERFVHGRPASTTGITKKTNRKMLLNPTNISRRMSNDVHKRIARNWSCSCPAPHEARLGLLRCLVNTENTDSEIDLDLLVSMGDTDKAKEIWLESRIRILLDREEIESGHIVKEGRPVVRFADKEEDVQPKSISRVPRHYIETEPVCELIKEAHKNNNSLELCFDGEKLWQARYHGSRILPKLEAGIPLKDLLGDSNSRLTLKEQRVLAVVLSHAILHYCESEWISDTWTKEHVNFFTTTNGPDLMRPYLATQFQHHAESPQQNSTNIYSHPSPPLLSLGILLLEIYLSKPIESLWDPEDTDNGYEGVNTNWITAEKLLDKMGDDLYEGYRNAIGACLKIDYVGVELTVSLDDAEFRELVYERVVIPLETELENGFRVTAGDLGVL</sequence>
<gene>
    <name evidence="3" type="ORF">PVAG01_00314</name>
</gene>
<dbReference type="Pfam" id="PF24476">
    <property type="entry name" value="DUF7580"/>
    <property type="match status" value="1"/>
</dbReference>
<dbReference type="InterPro" id="IPR056002">
    <property type="entry name" value="DUF7580"/>
</dbReference>
<dbReference type="PANTHER" id="PTHR35186">
    <property type="entry name" value="ANK_REP_REGION DOMAIN-CONTAINING PROTEIN"/>
    <property type="match status" value="1"/>
</dbReference>
<feature type="signal peptide" evidence="1">
    <location>
        <begin position="1"/>
        <end position="17"/>
    </location>
</feature>
<protein>
    <recommendedName>
        <fullName evidence="2">DUF7580 domain-containing protein</fullName>
    </recommendedName>
</protein>
<proteinExistence type="predicted"/>
<evidence type="ECO:0000313" key="4">
    <source>
        <dbReference type="Proteomes" id="UP001629113"/>
    </source>
</evidence>